<feature type="compositionally biased region" description="Basic and acidic residues" evidence="4">
    <location>
        <begin position="267"/>
        <end position="277"/>
    </location>
</feature>
<accession>A0A058ZEH2</accession>
<evidence type="ECO:0000256" key="2">
    <source>
        <dbReference type="ARBA" id="ARBA00023242"/>
    </source>
</evidence>
<reference evidence="5" key="1">
    <citation type="submission" date="2013-04" db="EMBL/GenBank/DDBJ databases">
        <title>The Genome Sequence of Fonticula alba ATCC 38817.</title>
        <authorList>
            <consortium name="The Broad Institute Genomics Platform"/>
            <person name="Russ C."/>
            <person name="Cuomo C."/>
            <person name="Burger G."/>
            <person name="Gray M.W."/>
            <person name="Holland P.W.H."/>
            <person name="King N."/>
            <person name="Lang F.B.F."/>
            <person name="Roger A.J."/>
            <person name="Ruiz-Trillo I."/>
            <person name="Brown M."/>
            <person name="Walker B."/>
            <person name="Young S."/>
            <person name="Zeng Q."/>
            <person name="Gargeya S."/>
            <person name="Fitzgerald M."/>
            <person name="Haas B."/>
            <person name="Abouelleil A."/>
            <person name="Allen A.W."/>
            <person name="Alvarado L."/>
            <person name="Arachchi H.M."/>
            <person name="Berlin A.M."/>
            <person name="Chapman S.B."/>
            <person name="Gainer-Dewar J."/>
            <person name="Goldberg J."/>
            <person name="Griggs A."/>
            <person name="Gujja S."/>
            <person name="Hansen M."/>
            <person name="Howarth C."/>
            <person name="Imamovic A."/>
            <person name="Ireland A."/>
            <person name="Larimer J."/>
            <person name="McCowan C."/>
            <person name="Murphy C."/>
            <person name="Pearson M."/>
            <person name="Poon T.W."/>
            <person name="Priest M."/>
            <person name="Roberts A."/>
            <person name="Saif S."/>
            <person name="Shea T."/>
            <person name="Sisk P."/>
            <person name="Sykes S."/>
            <person name="Wortman J."/>
            <person name="Nusbaum C."/>
            <person name="Birren B."/>
        </authorList>
    </citation>
    <scope>NUCLEOTIDE SEQUENCE [LARGE SCALE GENOMIC DNA]</scope>
    <source>
        <strain evidence="5">ATCC 38817</strain>
    </source>
</reference>
<dbReference type="PANTHER" id="PTHR12214:SF0">
    <property type="entry name" value="LD29489P"/>
    <property type="match status" value="1"/>
</dbReference>
<evidence type="ECO:0000256" key="4">
    <source>
        <dbReference type="SAM" id="MobiDB-lite"/>
    </source>
</evidence>
<evidence type="ECO:0000256" key="3">
    <source>
        <dbReference type="SAM" id="Coils"/>
    </source>
</evidence>
<dbReference type="AlphaFoldDB" id="A0A058ZEH2"/>
<dbReference type="RefSeq" id="XP_009492470.1">
    <property type="nucleotide sequence ID" value="XM_009494195.1"/>
</dbReference>
<sequence>MSFSSTRASQARRMAERRRPLALEPDDPEEGDTSMGTSLPSISSAVTTDTGAATAGSSPPTERASLFRSRGSRTRAAPRPALADLDPDADPSDVGVAAPPPRSRVARSRPAAPAAKLSFGEEEGEEDFVPGPGPRTGPGGTDTGPLWRRSGGTSSVQSGRGPSRFSGSLGAGRSRGGSLVNPRVTEGPAAGQGPTLVGPSRDYSAAALAQLKASTPSLFLAGESRPEIVSVLEDEDEGEAGSMADGPASGVTPIYVPDEATIRAWKEESLARQEAQARARLAARRQARSHGGLHSDDDTDDDGPGGDRYRSPAPDFIPLSRRRGGAGSDYDAMEVDVADVGPPGGSEAAGRRRRPRQDDPDGEVDLLEEEFTSGRSGGDHAAARRSQLLVDMRRSMAPPGAGARADAGPDSPAAMVADVAEEDDDDEEATLSQWEAELVTRGVRARAVFVDAAGQVARVGSHADMQGPTDASLLARARRDLASQRRTVLPGSDRAPVDVVFLNESSSTSSLHRAFSSDGPLEAPDLPTAPSLRNVTLRLEHLASRMAAQTETNDRRLAEAERQIEQDEAQITLGGEKLQTARSRYLFHQGLRRYLDDLGDRMAALREPLERAEREAADALARDLVEQRQQQQPADGGDPTAAWPRWQAVAARAGPQLLRNVPAEFADVRLLGVRLEAWRSQSPESYEAAYARESLDRLFAPLVRVALLRWNPLDTTGEWARLAAAAAAATAVEDEEPAPGAAVIAAAADAMEVDPIEAGTQSVARAPDGASAPGNSFRLLPDLAAVLDLPVFREGGSAHREPGAVPAALPLSPAGGRLIGQTVVPRLTALITGGVDIPAAELERCIERLLVPELERAGAPAVASTYAELMSALESRLYA</sequence>
<feature type="region of interest" description="Disordered" evidence="4">
    <location>
        <begin position="267"/>
        <end position="382"/>
    </location>
</feature>
<feature type="compositionally biased region" description="Acidic residues" evidence="4">
    <location>
        <begin position="360"/>
        <end position="371"/>
    </location>
</feature>
<feature type="region of interest" description="Disordered" evidence="4">
    <location>
        <begin position="229"/>
        <end position="255"/>
    </location>
</feature>
<protein>
    <recommendedName>
        <fullName evidence="7">GCF C-terminal domain-containing protein</fullName>
    </recommendedName>
</protein>
<feature type="coiled-coil region" evidence="3">
    <location>
        <begin position="595"/>
        <end position="622"/>
    </location>
</feature>
<dbReference type="PANTHER" id="PTHR12214">
    <property type="entry name" value="GC-RICH SEQUENCE DNA-BINDING FACTOR"/>
    <property type="match status" value="1"/>
</dbReference>
<organism evidence="5">
    <name type="scientific">Fonticula alba</name>
    <name type="common">Slime mold</name>
    <dbReference type="NCBI Taxonomy" id="691883"/>
    <lineage>
        <taxon>Eukaryota</taxon>
        <taxon>Rotosphaerida</taxon>
        <taxon>Fonticulaceae</taxon>
        <taxon>Fonticula</taxon>
    </lineage>
</organism>
<feature type="compositionally biased region" description="Polar residues" evidence="4">
    <location>
        <begin position="151"/>
        <end position="160"/>
    </location>
</feature>
<keyword evidence="2" id="KW-0539">Nucleus</keyword>
<dbReference type="Proteomes" id="UP000030693">
    <property type="component" value="Unassembled WGS sequence"/>
</dbReference>
<dbReference type="GO" id="GO:0003677">
    <property type="term" value="F:DNA binding"/>
    <property type="evidence" value="ECO:0007669"/>
    <property type="project" value="InterPro"/>
</dbReference>
<gene>
    <name evidence="5" type="ORF">H696_00348</name>
</gene>
<dbReference type="InterPro" id="IPR012890">
    <property type="entry name" value="GCFC2-like"/>
</dbReference>
<feature type="compositionally biased region" description="Low complexity" evidence="4">
    <location>
        <begin position="75"/>
        <end position="84"/>
    </location>
</feature>
<feature type="region of interest" description="Disordered" evidence="4">
    <location>
        <begin position="1"/>
        <end position="198"/>
    </location>
</feature>
<proteinExistence type="predicted"/>
<dbReference type="STRING" id="691883.A0A058ZEH2"/>
<feature type="compositionally biased region" description="Low complexity" evidence="4">
    <location>
        <begin position="43"/>
        <end position="58"/>
    </location>
</feature>
<evidence type="ECO:0008006" key="7">
    <source>
        <dbReference type="Google" id="ProtNLM"/>
    </source>
</evidence>
<dbReference type="GO" id="GO:0000398">
    <property type="term" value="P:mRNA splicing, via spliceosome"/>
    <property type="evidence" value="ECO:0007669"/>
    <property type="project" value="InterPro"/>
</dbReference>
<dbReference type="GO" id="GO:0005634">
    <property type="term" value="C:nucleus"/>
    <property type="evidence" value="ECO:0007669"/>
    <property type="project" value="UniProtKB-SubCell"/>
</dbReference>
<evidence type="ECO:0000313" key="5">
    <source>
        <dbReference type="EMBL" id="KCV72769.1"/>
    </source>
</evidence>
<keyword evidence="3" id="KW-0175">Coiled coil</keyword>
<keyword evidence="6" id="KW-1185">Reference proteome</keyword>
<name>A0A058ZEH2_FONAL</name>
<evidence type="ECO:0000256" key="1">
    <source>
        <dbReference type="ARBA" id="ARBA00004123"/>
    </source>
</evidence>
<evidence type="ECO:0000313" key="6">
    <source>
        <dbReference type="Proteomes" id="UP000030693"/>
    </source>
</evidence>
<dbReference type="GeneID" id="20525073"/>
<dbReference type="OrthoDB" id="429427at2759"/>
<dbReference type="EMBL" id="KB932201">
    <property type="protein sequence ID" value="KCV72769.1"/>
    <property type="molecule type" value="Genomic_DNA"/>
</dbReference>
<comment type="subcellular location">
    <subcellularLocation>
        <location evidence="1">Nucleus</location>
    </subcellularLocation>
</comment>